<dbReference type="AlphaFoldDB" id="A0A9X4R586"/>
<dbReference type="Proteomes" id="UP001152302">
    <property type="component" value="Unassembled WGS sequence"/>
</dbReference>
<comment type="caution">
    <text evidence="1">The sequence shown here is derived from an EMBL/GenBank/DDBJ whole genome shotgun (WGS) entry which is preliminary data.</text>
</comment>
<evidence type="ECO:0008006" key="3">
    <source>
        <dbReference type="Google" id="ProtNLM"/>
    </source>
</evidence>
<reference evidence="1" key="1">
    <citation type="submission" date="2022-05" db="EMBL/GenBank/DDBJ databases">
        <title>Comparative genomics of Staphylococcus equorum isolates.</title>
        <authorList>
            <person name="Luelf R.H."/>
        </authorList>
    </citation>
    <scope>NUCLEOTIDE SEQUENCE</scope>
    <source>
        <strain evidence="1">TMW 2.2343</strain>
    </source>
</reference>
<sequence length="129" mass="14944">MNVKGLNQLMTQLESKLGKRKMDRIIDKALVEGGKVIVKRLQENFEPWADTHASQLEITMTGPQTLNGKRTVTIHWKGQKDRWKIIHMNEYGTIKNPNPSGKGAIDRSIRQGQERYFEVVKYLIERALR</sequence>
<evidence type="ECO:0000313" key="2">
    <source>
        <dbReference type="Proteomes" id="UP001152302"/>
    </source>
</evidence>
<organism evidence="1 2">
    <name type="scientific">Staphylococcus equorum</name>
    <dbReference type="NCBI Taxonomy" id="246432"/>
    <lineage>
        <taxon>Bacteria</taxon>
        <taxon>Bacillati</taxon>
        <taxon>Bacillota</taxon>
        <taxon>Bacilli</taxon>
        <taxon>Bacillales</taxon>
        <taxon>Staphylococcaceae</taxon>
        <taxon>Staphylococcus</taxon>
    </lineage>
</organism>
<accession>A0A9X4R586</accession>
<proteinExistence type="predicted"/>
<name>A0A9X4R586_9STAP</name>
<gene>
    <name evidence="1" type="ORF">M4L21_13400</name>
</gene>
<evidence type="ECO:0000313" key="1">
    <source>
        <dbReference type="EMBL" id="MDG0860323.1"/>
    </source>
</evidence>
<protein>
    <recommendedName>
        <fullName evidence="3">HK97 gp10 family phage protein</fullName>
    </recommendedName>
</protein>
<dbReference type="EMBL" id="JAMBPX010000011">
    <property type="protein sequence ID" value="MDG0860323.1"/>
    <property type="molecule type" value="Genomic_DNA"/>
</dbReference>
<dbReference type="RefSeq" id="WP_277595920.1">
    <property type="nucleotide sequence ID" value="NZ_JAMBPX010000011.1"/>
</dbReference>